<proteinExistence type="predicted"/>
<comment type="caution">
    <text evidence="1">The sequence shown here is derived from an EMBL/GenBank/DDBJ whole genome shotgun (WGS) entry which is preliminary data.</text>
</comment>
<dbReference type="Proteomes" id="UP001164250">
    <property type="component" value="Chromosome 6"/>
</dbReference>
<evidence type="ECO:0000313" key="1">
    <source>
        <dbReference type="EMBL" id="KAJ0094175.1"/>
    </source>
</evidence>
<dbReference type="EMBL" id="CM047902">
    <property type="protein sequence ID" value="KAJ0094175.1"/>
    <property type="molecule type" value="Genomic_DNA"/>
</dbReference>
<evidence type="ECO:0000313" key="2">
    <source>
        <dbReference type="Proteomes" id="UP001164250"/>
    </source>
</evidence>
<reference evidence="2" key="1">
    <citation type="journal article" date="2023" name="G3 (Bethesda)">
        <title>Genome assembly and association tests identify interacting loci associated with vigor, precocity, and sex in interspecific pistachio rootstocks.</title>
        <authorList>
            <person name="Palmer W."/>
            <person name="Jacygrad E."/>
            <person name="Sagayaradj S."/>
            <person name="Cavanaugh K."/>
            <person name="Han R."/>
            <person name="Bertier L."/>
            <person name="Beede B."/>
            <person name="Kafkas S."/>
            <person name="Golino D."/>
            <person name="Preece J."/>
            <person name="Michelmore R."/>
        </authorList>
    </citation>
    <scope>NUCLEOTIDE SEQUENCE [LARGE SCALE GENOMIC DNA]</scope>
</reference>
<accession>A0ACC1B5I6</accession>
<gene>
    <name evidence="1" type="ORF">Patl1_15331</name>
</gene>
<name>A0ACC1B5I6_9ROSI</name>
<keyword evidence="2" id="KW-1185">Reference proteome</keyword>
<sequence length="396" mass="44245">MDHLCQITTLHTTTEIFAGPSSSLIVPVSYLRTVRGSLTESPLAGYSTRSSKKALEERKGGRLVAGRLLFRLLSALVASTGMTTFGEILSLSHGTSSRETPDIKDGITFLTLLTRDFIASTIAKDGFGYSFTHFYSFSKLCKYLVFYFLRQVNHSVNPNLCQEPFVYCTQVAVLMTYFLCLAIAGSILPGKVVKGVVLQDGTRLHYRCNGLLLLVLLVALHGIGAQMDFVSPTVISDRGFELLSTTLMLCFLVSDVVSSLGPGKFASFFKFKFMKVTWVLFVTGCRSHNQGSSLKPHVTGNLLHDWYWINNILHVVWNTAESSVLWALISSIFFFVRAGMMGLLLINLSLYILDYFVHEEYVTSTWDIIAERLGFMFVFGDLVWIPFTFSIQACCY</sequence>
<protein>
    <submittedName>
        <fullName evidence="1">Uncharacterized protein</fullName>
    </submittedName>
</protein>
<organism evidence="1 2">
    <name type="scientific">Pistacia atlantica</name>
    <dbReference type="NCBI Taxonomy" id="434234"/>
    <lineage>
        <taxon>Eukaryota</taxon>
        <taxon>Viridiplantae</taxon>
        <taxon>Streptophyta</taxon>
        <taxon>Embryophyta</taxon>
        <taxon>Tracheophyta</taxon>
        <taxon>Spermatophyta</taxon>
        <taxon>Magnoliopsida</taxon>
        <taxon>eudicotyledons</taxon>
        <taxon>Gunneridae</taxon>
        <taxon>Pentapetalae</taxon>
        <taxon>rosids</taxon>
        <taxon>malvids</taxon>
        <taxon>Sapindales</taxon>
        <taxon>Anacardiaceae</taxon>
        <taxon>Pistacia</taxon>
    </lineage>
</organism>